<dbReference type="Proteomes" id="UP001501074">
    <property type="component" value="Unassembled WGS sequence"/>
</dbReference>
<reference evidence="3" key="1">
    <citation type="journal article" date="2019" name="Int. J. Syst. Evol. Microbiol.">
        <title>The Global Catalogue of Microorganisms (GCM) 10K type strain sequencing project: providing services to taxonomists for standard genome sequencing and annotation.</title>
        <authorList>
            <consortium name="The Broad Institute Genomics Platform"/>
            <consortium name="The Broad Institute Genome Sequencing Center for Infectious Disease"/>
            <person name="Wu L."/>
            <person name="Ma J."/>
        </authorList>
    </citation>
    <scope>NUCLEOTIDE SEQUENCE [LARGE SCALE GENOMIC DNA]</scope>
    <source>
        <strain evidence="3">JCM 16902</strain>
    </source>
</reference>
<proteinExistence type="predicted"/>
<protein>
    <submittedName>
        <fullName evidence="2">Uncharacterized protein</fullName>
    </submittedName>
</protein>
<gene>
    <name evidence="2" type="ORF">GCM10022223_66560</name>
</gene>
<evidence type="ECO:0000256" key="1">
    <source>
        <dbReference type="SAM" id="MobiDB-lite"/>
    </source>
</evidence>
<evidence type="ECO:0000313" key="2">
    <source>
        <dbReference type="EMBL" id="GAA3638265.1"/>
    </source>
</evidence>
<sequence length="64" mass="6566">MTTTVARCIRDSSDVPGQGKSGAGTGIPADGPAVTRISPVAHVCPGYDEAGVIMVDSGRRRPDR</sequence>
<dbReference type="EMBL" id="BAAAZO010000012">
    <property type="protein sequence ID" value="GAA3638265.1"/>
    <property type="molecule type" value="Genomic_DNA"/>
</dbReference>
<evidence type="ECO:0000313" key="3">
    <source>
        <dbReference type="Proteomes" id="UP001501074"/>
    </source>
</evidence>
<feature type="region of interest" description="Disordered" evidence="1">
    <location>
        <begin position="1"/>
        <end position="33"/>
    </location>
</feature>
<accession>A0ABP7AQE9</accession>
<name>A0ABP7AQE9_9ACTN</name>
<organism evidence="2 3">
    <name type="scientific">Kineosporia mesophila</name>
    <dbReference type="NCBI Taxonomy" id="566012"/>
    <lineage>
        <taxon>Bacteria</taxon>
        <taxon>Bacillati</taxon>
        <taxon>Actinomycetota</taxon>
        <taxon>Actinomycetes</taxon>
        <taxon>Kineosporiales</taxon>
        <taxon>Kineosporiaceae</taxon>
        <taxon>Kineosporia</taxon>
    </lineage>
</organism>
<keyword evidence="3" id="KW-1185">Reference proteome</keyword>
<comment type="caution">
    <text evidence="2">The sequence shown here is derived from an EMBL/GenBank/DDBJ whole genome shotgun (WGS) entry which is preliminary data.</text>
</comment>